<dbReference type="Proteomes" id="UP001165042">
    <property type="component" value="Unassembled WGS sequence"/>
</dbReference>
<organism evidence="2 3">
    <name type="scientific">Actinokineospora globicatena</name>
    <dbReference type="NCBI Taxonomy" id="103729"/>
    <lineage>
        <taxon>Bacteria</taxon>
        <taxon>Bacillati</taxon>
        <taxon>Actinomycetota</taxon>
        <taxon>Actinomycetes</taxon>
        <taxon>Pseudonocardiales</taxon>
        <taxon>Pseudonocardiaceae</taxon>
        <taxon>Actinokineospora</taxon>
    </lineage>
</organism>
<dbReference type="AlphaFoldDB" id="A0A9W6V4X5"/>
<feature type="region of interest" description="Disordered" evidence="1">
    <location>
        <begin position="16"/>
        <end position="49"/>
    </location>
</feature>
<comment type="caution">
    <text evidence="2">The sequence shown here is derived from an EMBL/GenBank/DDBJ whole genome shotgun (WGS) entry which is preliminary data.</text>
</comment>
<keyword evidence="3" id="KW-1185">Reference proteome</keyword>
<sequence>MPMAGLLNRIKSFLRSPRGRQLSTKARDLARDPRNRERARQAARRFRRR</sequence>
<evidence type="ECO:0000313" key="3">
    <source>
        <dbReference type="Proteomes" id="UP001165042"/>
    </source>
</evidence>
<evidence type="ECO:0000256" key="1">
    <source>
        <dbReference type="SAM" id="MobiDB-lite"/>
    </source>
</evidence>
<name>A0A9W6V4X5_9PSEU</name>
<reference evidence="2" key="1">
    <citation type="submission" date="2023-02" db="EMBL/GenBank/DDBJ databases">
        <title>Actinokineospora globicatena NBRC 15670.</title>
        <authorList>
            <person name="Ichikawa N."/>
            <person name="Sato H."/>
            <person name="Tonouchi N."/>
        </authorList>
    </citation>
    <scope>NUCLEOTIDE SEQUENCE</scope>
    <source>
        <strain evidence="2">NBRC 15670</strain>
    </source>
</reference>
<accession>A0A9W6V4X5</accession>
<gene>
    <name evidence="2" type="ORF">Aglo03_05210</name>
</gene>
<proteinExistence type="predicted"/>
<evidence type="ECO:0000313" key="2">
    <source>
        <dbReference type="EMBL" id="GLW89705.1"/>
    </source>
</evidence>
<feature type="compositionally biased region" description="Basic and acidic residues" evidence="1">
    <location>
        <begin position="25"/>
        <end position="40"/>
    </location>
</feature>
<protein>
    <submittedName>
        <fullName evidence="2">Uncharacterized protein</fullName>
    </submittedName>
</protein>
<dbReference type="EMBL" id="BSSD01000001">
    <property type="protein sequence ID" value="GLW89705.1"/>
    <property type="molecule type" value="Genomic_DNA"/>
</dbReference>